<dbReference type="GO" id="GO:0006177">
    <property type="term" value="P:GMP biosynthetic process"/>
    <property type="evidence" value="ECO:0007669"/>
    <property type="project" value="UniProtKB-KW"/>
</dbReference>
<reference evidence="10" key="1">
    <citation type="submission" date="2014-01" db="EMBL/GenBank/DDBJ databases">
        <authorList>
            <person name="Brown-Elliot B."/>
            <person name="Wallace R."/>
            <person name="Lenaerts A."/>
            <person name="Ordway D."/>
            <person name="DeGroote M.A."/>
            <person name="Parker T."/>
            <person name="Sizemore C."/>
            <person name="Tallon L.J."/>
            <person name="Sadzewicz L.K."/>
            <person name="Sengamalay N."/>
            <person name="Fraser C.M."/>
            <person name="Hine E."/>
            <person name="Shefchek K.A."/>
            <person name="Das S.P."/>
            <person name="Tettelin H."/>
        </authorList>
    </citation>
    <scope>NUCLEOTIDE SEQUENCE [LARGE SCALE GENOMIC DNA]</scope>
    <source>
        <strain evidence="10">4042</strain>
    </source>
</reference>
<dbReference type="SMART" id="SM01240">
    <property type="entry name" value="IMPDH"/>
    <property type="match status" value="1"/>
</dbReference>
<dbReference type="EMBL" id="JAOB01000093">
    <property type="protein sequence ID" value="EUA06924.1"/>
    <property type="molecule type" value="Genomic_DNA"/>
</dbReference>
<comment type="cofactor">
    <cofactor evidence="1">
        <name>K(+)</name>
        <dbReference type="ChEBI" id="CHEBI:29103"/>
    </cofactor>
</comment>
<name>X7YIJ1_MYCXE</name>
<evidence type="ECO:0000256" key="2">
    <source>
        <dbReference type="ARBA" id="ARBA00005502"/>
    </source>
</evidence>
<comment type="caution">
    <text evidence="10">The sequence shown here is derived from an EMBL/GenBank/DDBJ whole genome shotgun (WGS) entry which is preliminary data.</text>
</comment>
<dbReference type="Gene3D" id="3.20.20.70">
    <property type="entry name" value="Aldolase class I"/>
    <property type="match status" value="1"/>
</dbReference>
<keyword evidence="6" id="KW-0560">Oxidoreductase</keyword>
<organism evidence="10">
    <name type="scientific">Mycobacterium xenopi 4042</name>
    <dbReference type="NCBI Taxonomy" id="1299334"/>
    <lineage>
        <taxon>Bacteria</taxon>
        <taxon>Bacillati</taxon>
        <taxon>Actinomycetota</taxon>
        <taxon>Actinomycetes</taxon>
        <taxon>Mycobacteriales</taxon>
        <taxon>Mycobacteriaceae</taxon>
        <taxon>Mycobacterium</taxon>
    </lineage>
</organism>
<sequence length="91" mass="9117">MRAMTLVDAGVDVLVVDTAHAHNRLVLDMVGKLKAEVGEKVEVVGGNVATRAAAAALVEAGADAVKVGVGPGSICTTRVVAGVGARRSPRS</sequence>
<evidence type="ECO:0000256" key="6">
    <source>
        <dbReference type="ARBA" id="ARBA00023002"/>
    </source>
</evidence>
<keyword evidence="5" id="KW-0630">Potassium</keyword>
<dbReference type="PANTHER" id="PTHR11911">
    <property type="entry name" value="INOSINE-5-MONOPHOSPHATE DEHYDROGENASE RELATED"/>
    <property type="match status" value="1"/>
</dbReference>
<gene>
    <name evidence="10" type="ORF">I553_0537</name>
</gene>
<dbReference type="PATRIC" id="fig|1299334.3.peg.10122"/>
<dbReference type="InterPro" id="IPR001093">
    <property type="entry name" value="IMP_DH_GMPRt"/>
</dbReference>
<protein>
    <submittedName>
        <fullName evidence="10">IMP dehydrogenase / GMP reductase domain protein</fullName>
    </submittedName>
</protein>
<accession>X7YIJ1</accession>
<comment type="catalytic activity">
    <reaction evidence="8">
        <text>IMP + NAD(+) + H2O = XMP + NADH + H(+)</text>
        <dbReference type="Rhea" id="RHEA:11708"/>
        <dbReference type="ChEBI" id="CHEBI:15377"/>
        <dbReference type="ChEBI" id="CHEBI:15378"/>
        <dbReference type="ChEBI" id="CHEBI:57464"/>
        <dbReference type="ChEBI" id="CHEBI:57540"/>
        <dbReference type="ChEBI" id="CHEBI:57945"/>
        <dbReference type="ChEBI" id="CHEBI:58053"/>
        <dbReference type="EC" id="1.1.1.205"/>
    </reaction>
</comment>
<dbReference type="InterPro" id="IPR005990">
    <property type="entry name" value="IMP_DH"/>
</dbReference>
<dbReference type="InterPro" id="IPR015875">
    <property type="entry name" value="IMP_DH/GMP_Rdtase_CS"/>
</dbReference>
<dbReference type="AlphaFoldDB" id="X7YIJ1"/>
<evidence type="ECO:0000259" key="9">
    <source>
        <dbReference type="Pfam" id="PF00478"/>
    </source>
</evidence>
<dbReference type="InterPro" id="IPR013785">
    <property type="entry name" value="Aldolase_TIM"/>
</dbReference>
<dbReference type="GO" id="GO:0006183">
    <property type="term" value="P:GTP biosynthetic process"/>
    <property type="evidence" value="ECO:0007669"/>
    <property type="project" value="TreeGrafter"/>
</dbReference>
<evidence type="ECO:0000256" key="7">
    <source>
        <dbReference type="ARBA" id="ARBA00023027"/>
    </source>
</evidence>
<evidence type="ECO:0000256" key="1">
    <source>
        <dbReference type="ARBA" id="ARBA00001958"/>
    </source>
</evidence>
<comment type="similarity">
    <text evidence="2">Belongs to the IMPDH/GMPR family.</text>
</comment>
<feature type="domain" description="IMP dehydrogenase/GMP reductase" evidence="9">
    <location>
        <begin position="2"/>
        <end position="85"/>
    </location>
</feature>
<dbReference type="Pfam" id="PF00478">
    <property type="entry name" value="IMPDH"/>
    <property type="match status" value="1"/>
</dbReference>
<keyword evidence="7" id="KW-0520">NAD</keyword>
<keyword evidence="4" id="KW-0658">Purine biosynthesis</keyword>
<evidence type="ECO:0000256" key="4">
    <source>
        <dbReference type="ARBA" id="ARBA00022755"/>
    </source>
</evidence>
<evidence type="ECO:0000313" key="10">
    <source>
        <dbReference type="EMBL" id="EUA06924.1"/>
    </source>
</evidence>
<dbReference type="SUPFAM" id="SSF51412">
    <property type="entry name" value="Inosine monophosphate dehydrogenase (IMPDH)"/>
    <property type="match status" value="1"/>
</dbReference>
<evidence type="ECO:0000256" key="5">
    <source>
        <dbReference type="ARBA" id="ARBA00022958"/>
    </source>
</evidence>
<dbReference type="PANTHER" id="PTHR11911:SF111">
    <property type="entry name" value="INOSINE-5'-MONOPHOSPHATE DEHYDROGENASE"/>
    <property type="match status" value="1"/>
</dbReference>
<keyword evidence="3" id="KW-0332">GMP biosynthesis</keyword>
<dbReference type="PROSITE" id="PS00487">
    <property type="entry name" value="IMP_DH_GMP_RED"/>
    <property type="match status" value="1"/>
</dbReference>
<proteinExistence type="inferred from homology"/>
<dbReference type="GO" id="GO:0003938">
    <property type="term" value="F:IMP dehydrogenase activity"/>
    <property type="evidence" value="ECO:0007669"/>
    <property type="project" value="UniProtKB-EC"/>
</dbReference>
<evidence type="ECO:0000256" key="3">
    <source>
        <dbReference type="ARBA" id="ARBA00022749"/>
    </source>
</evidence>
<evidence type="ECO:0000256" key="8">
    <source>
        <dbReference type="ARBA" id="ARBA00048028"/>
    </source>
</evidence>